<evidence type="ECO:0000256" key="2">
    <source>
        <dbReference type="ARBA" id="ARBA00022475"/>
    </source>
</evidence>
<feature type="transmembrane region" description="Helical" evidence="6">
    <location>
        <begin position="368"/>
        <end position="389"/>
    </location>
</feature>
<feature type="transmembrane region" description="Helical" evidence="6">
    <location>
        <begin position="336"/>
        <end position="356"/>
    </location>
</feature>
<feature type="transmembrane region" description="Helical" evidence="6">
    <location>
        <begin position="267"/>
        <end position="290"/>
    </location>
</feature>
<dbReference type="KEGG" id="smam:Mal15_51200"/>
<keyword evidence="5 6" id="KW-0472">Membrane</keyword>
<accession>A0A5B9MJJ8</accession>
<keyword evidence="2" id="KW-1003">Cell membrane</keyword>
<dbReference type="EMBL" id="CP036264">
    <property type="protein sequence ID" value="QEG01044.1"/>
    <property type="molecule type" value="Genomic_DNA"/>
</dbReference>
<feature type="transmembrane region" description="Helical" evidence="6">
    <location>
        <begin position="395"/>
        <end position="416"/>
    </location>
</feature>
<evidence type="ECO:0000256" key="1">
    <source>
        <dbReference type="ARBA" id="ARBA00004651"/>
    </source>
</evidence>
<comment type="subcellular location">
    <subcellularLocation>
        <location evidence="1">Cell membrane</location>
        <topology evidence="1">Multi-pass membrane protein</topology>
    </subcellularLocation>
</comment>
<feature type="transmembrane region" description="Helical" evidence="6">
    <location>
        <begin position="20"/>
        <end position="45"/>
    </location>
</feature>
<feature type="transmembrane region" description="Helical" evidence="6">
    <location>
        <begin position="126"/>
        <end position="151"/>
    </location>
</feature>
<dbReference type="AlphaFoldDB" id="A0A5B9MJJ8"/>
<sequence length="421" mass="44859">MIARLASHRIRRGGEWVRLLVLVGSAQFIVQVAGFLCGIIVIRLLSVHEYGLYTLTNTMLGTIAVLTDAGVGTGVLSEGGKVWNDRNKLGAVLATGISLRLRFAVISLTMVIPVLYYMLVTHGASWIAASMLILALVPTLFATLSNTLLQVPAKLHQDVGLLQRIDLSANLVRLAITGVTLLVLPLAGFAIFSAGIAQGVANWRLRRSAALFSNNQQEQSPEARVEILRVVKRVFPGAVFLAVSGQATLLLITLFGETDQIAEYGALGRLAAATSVFGVLFSTLVVPRFARLPESSRAKLKIFIQIHLGLTIVAAAIVGATVLFPTPILWLLGKDYAGLAELLPLVFAATALGQISGSTHQLGASRGIIMHPAIIIPLTIVVQAVVYSIADLRNINQVVMGTIAVTATIAPVRFLYIAGKL</sequence>
<feature type="transmembrane region" description="Helical" evidence="6">
    <location>
        <begin position="302"/>
        <end position="324"/>
    </location>
</feature>
<dbReference type="RefSeq" id="WP_147870175.1">
    <property type="nucleotide sequence ID" value="NZ_CP036264.1"/>
</dbReference>
<protein>
    <recommendedName>
        <fullName evidence="9">Polysaccharide biosynthesis protein</fullName>
    </recommendedName>
</protein>
<evidence type="ECO:0000256" key="5">
    <source>
        <dbReference type="ARBA" id="ARBA00023136"/>
    </source>
</evidence>
<evidence type="ECO:0000313" key="7">
    <source>
        <dbReference type="EMBL" id="QEG01044.1"/>
    </source>
</evidence>
<dbReference type="PANTHER" id="PTHR30250:SF11">
    <property type="entry name" value="O-ANTIGEN TRANSPORTER-RELATED"/>
    <property type="match status" value="1"/>
</dbReference>
<evidence type="ECO:0008006" key="9">
    <source>
        <dbReference type="Google" id="ProtNLM"/>
    </source>
</evidence>
<name>A0A5B9MJJ8_9BACT</name>
<evidence type="ECO:0000256" key="3">
    <source>
        <dbReference type="ARBA" id="ARBA00022692"/>
    </source>
</evidence>
<organism evidence="7 8">
    <name type="scientific">Stieleria maiorica</name>
    <dbReference type="NCBI Taxonomy" id="2795974"/>
    <lineage>
        <taxon>Bacteria</taxon>
        <taxon>Pseudomonadati</taxon>
        <taxon>Planctomycetota</taxon>
        <taxon>Planctomycetia</taxon>
        <taxon>Pirellulales</taxon>
        <taxon>Pirellulaceae</taxon>
        <taxon>Stieleria</taxon>
    </lineage>
</organism>
<keyword evidence="3 6" id="KW-0812">Transmembrane</keyword>
<dbReference type="PANTHER" id="PTHR30250">
    <property type="entry name" value="PST FAMILY PREDICTED COLANIC ACID TRANSPORTER"/>
    <property type="match status" value="1"/>
</dbReference>
<gene>
    <name evidence="7" type="ORF">Mal15_51200</name>
</gene>
<proteinExistence type="predicted"/>
<evidence type="ECO:0000256" key="4">
    <source>
        <dbReference type="ARBA" id="ARBA00022989"/>
    </source>
</evidence>
<dbReference type="Proteomes" id="UP000321353">
    <property type="component" value="Chromosome"/>
</dbReference>
<evidence type="ECO:0000256" key="6">
    <source>
        <dbReference type="SAM" id="Phobius"/>
    </source>
</evidence>
<keyword evidence="8" id="KW-1185">Reference proteome</keyword>
<reference evidence="7 8" key="1">
    <citation type="submission" date="2019-02" db="EMBL/GenBank/DDBJ databases">
        <title>Planctomycetal bacteria perform biofilm scaping via a novel small molecule.</title>
        <authorList>
            <person name="Jeske O."/>
            <person name="Boedeker C."/>
            <person name="Wiegand S."/>
            <person name="Breitling P."/>
            <person name="Kallscheuer N."/>
            <person name="Jogler M."/>
            <person name="Rohde M."/>
            <person name="Petersen J."/>
            <person name="Medema M.H."/>
            <person name="Surup F."/>
            <person name="Jogler C."/>
        </authorList>
    </citation>
    <scope>NUCLEOTIDE SEQUENCE [LARGE SCALE GENOMIC DNA]</scope>
    <source>
        <strain evidence="7 8">Mal15</strain>
    </source>
</reference>
<evidence type="ECO:0000313" key="8">
    <source>
        <dbReference type="Proteomes" id="UP000321353"/>
    </source>
</evidence>
<dbReference type="GO" id="GO:0005886">
    <property type="term" value="C:plasma membrane"/>
    <property type="evidence" value="ECO:0007669"/>
    <property type="project" value="UniProtKB-SubCell"/>
</dbReference>
<feature type="transmembrane region" description="Helical" evidence="6">
    <location>
        <begin position="171"/>
        <end position="197"/>
    </location>
</feature>
<keyword evidence="4 6" id="KW-1133">Transmembrane helix</keyword>
<feature type="transmembrane region" description="Helical" evidence="6">
    <location>
        <begin position="234"/>
        <end position="255"/>
    </location>
</feature>
<feature type="transmembrane region" description="Helical" evidence="6">
    <location>
        <begin position="99"/>
        <end position="119"/>
    </location>
</feature>
<dbReference type="InterPro" id="IPR050833">
    <property type="entry name" value="Poly_Biosynth_Transport"/>
</dbReference>